<evidence type="ECO:0000256" key="8">
    <source>
        <dbReference type="ARBA" id="ARBA00023136"/>
    </source>
</evidence>
<feature type="transmembrane region" description="Helical" evidence="9">
    <location>
        <begin position="66"/>
        <end position="83"/>
    </location>
</feature>
<keyword evidence="7 9" id="KW-1133">Transmembrane helix</keyword>
<accession>A0ABX7M9F5</accession>
<evidence type="ECO:0000256" key="2">
    <source>
        <dbReference type="ARBA" id="ARBA00022475"/>
    </source>
</evidence>
<dbReference type="Proteomes" id="UP000663570">
    <property type="component" value="Chromosome"/>
</dbReference>
<feature type="transmembrane region" description="Helical" evidence="9">
    <location>
        <begin position="134"/>
        <end position="153"/>
    </location>
</feature>
<evidence type="ECO:0000256" key="1">
    <source>
        <dbReference type="ARBA" id="ARBA00006139"/>
    </source>
</evidence>
<comment type="caution">
    <text evidence="9">Lacks conserved residue(s) required for the propagation of feature annotation.</text>
</comment>
<keyword evidence="8 9" id="KW-0472">Membrane</keyword>
<proteinExistence type="inferred from homology"/>
<dbReference type="EC" id="3.4.23.36" evidence="9"/>
<comment type="pathway">
    <text evidence="9">Protein modification; lipoprotein biosynthesis (signal peptide cleavage).</text>
</comment>
<comment type="function">
    <text evidence="9 10">This protein specifically catalyzes the removal of signal peptides from prolipoproteins.</text>
</comment>
<keyword evidence="13" id="KW-1185">Reference proteome</keyword>
<evidence type="ECO:0000313" key="13">
    <source>
        <dbReference type="Proteomes" id="UP000663570"/>
    </source>
</evidence>
<evidence type="ECO:0000256" key="9">
    <source>
        <dbReference type="HAMAP-Rule" id="MF_00161"/>
    </source>
</evidence>
<keyword evidence="6 9" id="KW-0378">Hydrolase</keyword>
<evidence type="ECO:0000313" key="12">
    <source>
        <dbReference type="EMBL" id="QSI78367.1"/>
    </source>
</evidence>
<dbReference type="NCBIfam" id="TIGR00077">
    <property type="entry name" value="lspA"/>
    <property type="match status" value="1"/>
</dbReference>
<keyword evidence="5 9" id="KW-0064">Aspartyl protease</keyword>
<evidence type="ECO:0000256" key="11">
    <source>
        <dbReference type="RuleBase" id="RU004181"/>
    </source>
</evidence>
<dbReference type="PANTHER" id="PTHR33695:SF1">
    <property type="entry name" value="LIPOPROTEIN SIGNAL PEPTIDASE"/>
    <property type="match status" value="1"/>
</dbReference>
<dbReference type="PRINTS" id="PR00781">
    <property type="entry name" value="LIPOSIGPTASE"/>
</dbReference>
<dbReference type="PROSITE" id="PS00855">
    <property type="entry name" value="SPASE_II"/>
    <property type="match status" value="1"/>
</dbReference>
<keyword evidence="4 9" id="KW-0812">Transmembrane</keyword>
<evidence type="ECO:0000256" key="10">
    <source>
        <dbReference type="RuleBase" id="RU000594"/>
    </source>
</evidence>
<evidence type="ECO:0000256" key="3">
    <source>
        <dbReference type="ARBA" id="ARBA00022670"/>
    </source>
</evidence>
<reference evidence="12 13" key="1">
    <citation type="submission" date="2021-02" db="EMBL/GenBank/DDBJ databases">
        <title>Niveibacterium changnyeongensis HC41.</title>
        <authorList>
            <person name="Kang M."/>
        </authorList>
    </citation>
    <scope>NUCLEOTIDE SEQUENCE [LARGE SCALE GENOMIC DNA]</scope>
    <source>
        <strain evidence="12 13">HC41</strain>
    </source>
</reference>
<feature type="active site" evidence="9">
    <location>
        <position position="118"/>
    </location>
</feature>
<feature type="transmembrane region" description="Helical" evidence="9">
    <location>
        <begin position="95"/>
        <end position="122"/>
    </location>
</feature>
<protein>
    <recommendedName>
        <fullName evidence="9">Lipoprotein signal peptidase</fullName>
        <ecNumber evidence="9">3.4.23.36</ecNumber>
    </recommendedName>
    <alternativeName>
        <fullName evidence="9">Prolipoprotein signal peptidase</fullName>
    </alternativeName>
    <alternativeName>
        <fullName evidence="9">Signal peptidase II</fullName>
        <shortName evidence="9">SPase II</shortName>
    </alternativeName>
</protein>
<evidence type="ECO:0000256" key="5">
    <source>
        <dbReference type="ARBA" id="ARBA00022750"/>
    </source>
</evidence>
<evidence type="ECO:0000256" key="6">
    <source>
        <dbReference type="ARBA" id="ARBA00022801"/>
    </source>
</evidence>
<dbReference type="Pfam" id="PF01252">
    <property type="entry name" value="Peptidase_A8"/>
    <property type="match status" value="1"/>
</dbReference>
<dbReference type="PANTHER" id="PTHR33695">
    <property type="entry name" value="LIPOPROTEIN SIGNAL PEPTIDASE"/>
    <property type="match status" value="1"/>
</dbReference>
<keyword evidence="12" id="KW-0449">Lipoprotein</keyword>
<dbReference type="EMBL" id="CP071060">
    <property type="protein sequence ID" value="QSI78367.1"/>
    <property type="molecule type" value="Genomic_DNA"/>
</dbReference>
<dbReference type="HAMAP" id="MF_00161">
    <property type="entry name" value="LspA"/>
    <property type="match status" value="1"/>
</dbReference>
<dbReference type="RefSeq" id="WP_172205212.1">
    <property type="nucleotide sequence ID" value="NZ_CP071060.1"/>
</dbReference>
<gene>
    <name evidence="9" type="primary">lspA</name>
    <name evidence="12" type="ORF">JY500_07000</name>
</gene>
<name>A0ABX7M9F5_9RHOO</name>
<dbReference type="InterPro" id="IPR001872">
    <property type="entry name" value="Peptidase_A8"/>
</dbReference>
<comment type="catalytic activity">
    <reaction evidence="9 10">
        <text>Release of signal peptides from bacterial membrane prolipoproteins. Hydrolyzes -Xaa-Yaa-Zaa-|-(S,diacylglyceryl)Cys-, in which Xaa is hydrophobic (preferably Leu), and Yaa (Ala or Ser) and Zaa (Gly or Ala) have small, neutral side chains.</text>
        <dbReference type="EC" id="3.4.23.36"/>
    </reaction>
</comment>
<comment type="similarity">
    <text evidence="1 9 11">Belongs to the peptidase A8 family.</text>
</comment>
<keyword evidence="2 9" id="KW-1003">Cell membrane</keyword>
<keyword evidence="3 9" id="KW-0645">Protease</keyword>
<evidence type="ECO:0000256" key="4">
    <source>
        <dbReference type="ARBA" id="ARBA00022692"/>
    </source>
</evidence>
<sequence>MPKRFLAWLSLSGLVIVLDQITKLAVLRNLKLGEAIPYTDFFQLVLVYNPGAAFSFLANQPGWQKWFFVTLAIVISTWLLVLLKRHASERLQPLAFALIIGGALGNVIDRIAYGAVVDFLYFHVGRYGWPAFNVADSAISVGAVLMIAAQLFAGRQPAADTKS</sequence>
<dbReference type="GO" id="GO:0004190">
    <property type="term" value="F:aspartic-type endopeptidase activity"/>
    <property type="evidence" value="ECO:0007669"/>
    <property type="project" value="UniProtKB-EC"/>
</dbReference>
<evidence type="ECO:0000256" key="7">
    <source>
        <dbReference type="ARBA" id="ARBA00022989"/>
    </source>
</evidence>
<comment type="subcellular location">
    <subcellularLocation>
        <location evidence="9">Cell membrane</location>
        <topology evidence="9">Multi-pass membrane protein</topology>
    </subcellularLocation>
</comment>
<feature type="active site" evidence="9">
    <location>
        <position position="136"/>
    </location>
</feature>
<organism evidence="12 13">
    <name type="scientific">Niveibacterium microcysteis</name>
    <dbReference type="NCBI Taxonomy" id="2811415"/>
    <lineage>
        <taxon>Bacteria</taxon>
        <taxon>Pseudomonadati</taxon>
        <taxon>Pseudomonadota</taxon>
        <taxon>Betaproteobacteria</taxon>
        <taxon>Rhodocyclales</taxon>
        <taxon>Rhodocyclaceae</taxon>
        <taxon>Niveibacterium</taxon>
    </lineage>
</organism>